<feature type="transmembrane region" description="Helical" evidence="7">
    <location>
        <begin position="12"/>
        <end position="31"/>
    </location>
</feature>
<name>A0ABS9BRX0_9BACT</name>
<dbReference type="Pfam" id="PF02397">
    <property type="entry name" value="Bac_transf"/>
    <property type="match status" value="1"/>
</dbReference>
<dbReference type="EMBL" id="JAKEVZ010000002">
    <property type="protein sequence ID" value="MCF1750109.1"/>
    <property type="molecule type" value="Genomic_DNA"/>
</dbReference>
<dbReference type="PANTHER" id="PTHR30576:SF0">
    <property type="entry name" value="UNDECAPRENYL-PHOSPHATE N-ACETYLGALACTOSAMINYL 1-PHOSPHATE TRANSFERASE-RELATED"/>
    <property type="match status" value="1"/>
</dbReference>
<sequence>MTNLHKSNIPILVFWDVISLSLAFFISLYFYRINDVDFQRMEVVFLLGLIASWLIIGYSNKLYVDWTGGSFFRSRMTKYFKTYFILAGIIGIVYLLFTFPKDVRNLFIAVLAGIPSLGIITNSLVIRLYTPIVERRAKMSTTLIAGSGTLAKKVASFMESNGYARFAVQGFIDCGEGHVGSKNERVVTKLDGLKEYLKYNYADEIIIALPYNQQDQIKSIIDIADYHGTRIRFVPDYHGIFGENFKTYQYGDMEVVNVRQLPLDNWFPNLLKNTFDVIFASLVLVFLSPLFFVLGLIIKLDSPGPVFYTPIRIGKGGKPFKVYKFRSMRDSDNPMNGVQSTLKDDPRITKIGKFIRKYSIDELPQFINVLTGEMSVVGPRPHRTFLNQVMQESEEKYMIRHYYKPGITGWAQVNGWRGPTDTDEQKKQRTAHDLWYLKNWTLWLDIKIVWLTVFGKKTHNSAF</sequence>
<protein>
    <submittedName>
        <fullName evidence="9">Exopolysaccharide biosynthesis polyprenyl glycosylphosphotransferase</fullName>
    </submittedName>
</protein>
<evidence type="ECO:0000256" key="4">
    <source>
        <dbReference type="ARBA" id="ARBA00022692"/>
    </source>
</evidence>
<organism evidence="9 10">
    <name type="scientific">Mariniradius sediminis</name>
    <dbReference type="NCBI Taxonomy" id="2909237"/>
    <lineage>
        <taxon>Bacteria</taxon>
        <taxon>Pseudomonadati</taxon>
        <taxon>Bacteroidota</taxon>
        <taxon>Cytophagia</taxon>
        <taxon>Cytophagales</taxon>
        <taxon>Cyclobacteriaceae</taxon>
        <taxon>Mariniradius</taxon>
    </lineage>
</organism>
<keyword evidence="5 7" id="KW-1133">Transmembrane helix</keyword>
<evidence type="ECO:0000259" key="8">
    <source>
        <dbReference type="Pfam" id="PF02397"/>
    </source>
</evidence>
<dbReference type="Gene3D" id="3.40.50.720">
    <property type="entry name" value="NAD(P)-binding Rossmann-like Domain"/>
    <property type="match status" value="1"/>
</dbReference>
<accession>A0ABS9BRX0</accession>
<proteinExistence type="inferred from homology"/>
<feature type="domain" description="Bacterial sugar transferase" evidence="8">
    <location>
        <begin position="272"/>
        <end position="454"/>
    </location>
</feature>
<feature type="transmembrane region" description="Helical" evidence="7">
    <location>
        <begin position="106"/>
        <end position="129"/>
    </location>
</feature>
<evidence type="ECO:0000256" key="2">
    <source>
        <dbReference type="ARBA" id="ARBA00006464"/>
    </source>
</evidence>
<keyword evidence="3" id="KW-0808">Transferase</keyword>
<reference evidence="9 10" key="1">
    <citation type="submission" date="2022-01" db="EMBL/GenBank/DDBJ databases">
        <title>Mariniradius saccharolyticus sp. nov., isolated from sediment of a river.</title>
        <authorList>
            <person name="Liu H."/>
        </authorList>
    </citation>
    <scope>NUCLEOTIDE SEQUENCE [LARGE SCALE GENOMIC DNA]</scope>
    <source>
        <strain evidence="9 10">RY-2</strain>
    </source>
</reference>
<evidence type="ECO:0000256" key="6">
    <source>
        <dbReference type="ARBA" id="ARBA00023136"/>
    </source>
</evidence>
<comment type="caution">
    <text evidence="9">The sequence shown here is derived from an EMBL/GenBank/DDBJ whole genome shotgun (WGS) entry which is preliminary data.</text>
</comment>
<feature type="transmembrane region" description="Helical" evidence="7">
    <location>
        <begin position="83"/>
        <end position="100"/>
    </location>
</feature>
<feature type="transmembrane region" description="Helical" evidence="7">
    <location>
        <begin position="277"/>
        <end position="298"/>
    </location>
</feature>
<dbReference type="InterPro" id="IPR017475">
    <property type="entry name" value="EPS_sugar_tfrase"/>
</dbReference>
<keyword evidence="6 7" id="KW-0472">Membrane</keyword>
<evidence type="ECO:0000256" key="3">
    <source>
        <dbReference type="ARBA" id="ARBA00022679"/>
    </source>
</evidence>
<dbReference type="Pfam" id="PF13727">
    <property type="entry name" value="CoA_binding_3"/>
    <property type="match status" value="1"/>
</dbReference>
<dbReference type="InterPro" id="IPR003362">
    <property type="entry name" value="Bact_transf"/>
</dbReference>
<gene>
    <name evidence="9" type="ORF">L0U89_03430</name>
</gene>
<dbReference type="Proteomes" id="UP001201449">
    <property type="component" value="Unassembled WGS sequence"/>
</dbReference>
<evidence type="ECO:0000313" key="9">
    <source>
        <dbReference type="EMBL" id="MCF1750109.1"/>
    </source>
</evidence>
<evidence type="ECO:0000256" key="7">
    <source>
        <dbReference type="SAM" id="Phobius"/>
    </source>
</evidence>
<evidence type="ECO:0000313" key="10">
    <source>
        <dbReference type="Proteomes" id="UP001201449"/>
    </source>
</evidence>
<comment type="similarity">
    <text evidence="2">Belongs to the bacterial sugar transferase family.</text>
</comment>
<keyword evidence="10" id="KW-1185">Reference proteome</keyword>
<dbReference type="RefSeq" id="WP_234860236.1">
    <property type="nucleotide sequence ID" value="NZ_JAKEVZ010000002.1"/>
</dbReference>
<feature type="transmembrane region" description="Helical" evidence="7">
    <location>
        <begin position="43"/>
        <end position="63"/>
    </location>
</feature>
<keyword evidence="4 7" id="KW-0812">Transmembrane</keyword>
<comment type="subcellular location">
    <subcellularLocation>
        <location evidence="1">Membrane</location>
        <topology evidence="1">Multi-pass membrane protein</topology>
    </subcellularLocation>
</comment>
<evidence type="ECO:0000256" key="1">
    <source>
        <dbReference type="ARBA" id="ARBA00004141"/>
    </source>
</evidence>
<dbReference type="NCBIfam" id="TIGR03025">
    <property type="entry name" value="EPS_sugtrans"/>
    <property type="match status" value="1"/>
</dbReference>
<dbReference type="PANTHER" id="PTHR30576">
    <property type="entry name" value="COLANIC BIOSYNTHESIS UDP-GLUCOSE LIPID CARRIER TRANSFERASE"/>
    <property type="match status" value="1"/>
</dbReference>
<evidence type="ECO:0000256" key="5">
    <source>
        <dbReference type="ARBA" id="ARBA00022989"/>
    </source>
</evidence>